<dbReference type="RefSeq" id="WP_143124037.1">
    <property type="nucleotide sequence ID" value="NZ_VJMG01000010.1"/>
</dbReference>
<evidence type="ECO:0000256" key="1">
    <source>
        <dbReference type="SAM" id="Phobius"/>
    </source>
</evidence>
<reference evidence="2 3" key="1">
    <citation type="submission" date="2019-07" db="EMBL/GenBank/DDBJ databases">
        <title>Ln-dependent methylotrophs.</title>
        <authorList>
            <person name="Tani A."/>
        </authorList>
    </citation>
    <scope>NUCLEOTIDE SEQUENCE [LARGE SCALE GENOMIC DNA]</scope>
    <source>
        <strain evidence="2 3">SM12</strain>
    </source>
</reference>
<feature type="transmembrane region" description="Helical" evidence="1">
    <location>
        <begin position="12"/>
        <end position="33"/>
    </location>
</feature>
<keyword evidence="1" id="KW-0812">Transmembrane</keyword>
<keyword evidence="1" id="KW-1133">Transmembrane helix</keyword>
<dbReference type="EMBL" id="VJMG01000010">
    <property type="protein sequence ID" value="TRL41336.1"/>
    <property type="molecule type" value="Genomic_DNA"/>
</dbReference>
<name>A0A549TFQ2_9HYPH</name>
<comment type="caution">
    <text evidence="2">The sequence shown here is derived from an EMBL/GenBank/DDBJ whole genome shotgun (WGS) entry which is preliminary data.</text>
</comment>
<evidence type="ECO:0000313" key="2">
    <source>
        <dbReference type="EMBL" id="TRL41336.1"/>
    </source>
</evidence>
<dbReference type="AlphaFoldDB" id="A0A549TFQ2"/>
<keyword evidence="1" id="KW-0472">Membrane</keyword>
<proteinExistence type="predicted"/>
<keyword evidence="3" id="KW-1185">Reference proteome</keyword>
<accession>A0A549TFQ2</accession>
<organism evidence="2 3">
    <name type="scientific">Rhizobium straminoryzae</name>
    <dbReference type="NCBI Taxonomy" id="1387186"/>
    <lineage>
        <taxon>Bacteria</taxon>
        <taxon>Pseudomonadati</taxon>
        <taxon>Pseudomonadota</taxon>
        <taxon>Alphaproteobacteria</taxon>
        <taxon>Hyphomicrobiales</taxon>
        <taxon>Rhizobiaceae</taxon>
        <taxon>Rhizobium/Agrobacterium group</taxon>
        <taxon>Rhizobium</taxon>
    </lineage>
</organism>
<evidence type="ECO:0000313" key="3">
    <source>
        <dbReference type="Proteomes" id="UP000316801"/>
    </source>
</evidence>
<dbReference type="Proteomes" id="UP000316801">
    <property type="component" value="Unassembled WGS sequence"/>
</dbReference>
<sequence>MKRVTTQRNHACFLFMTLHIAVFSACWLCFGAFGPEALLTLFLLIAWSRPGLRKLFEFHDDPSIRVRATAA</sequence>
<dbReference type="PROSITE" id="PS51257">
    <property type="entry name" value="PROKAR_LIPOPROTEIN"/>
    <property type="match status" value="1"/>
</dbReference>
<gene>
    <name evidence="2" type="ORF">FNA46_05215</name>
</gene>
<protein>
    <submittedName>
        <fullName evidence="2">Uncharacterized protein</fullName>
    </submittedName>
</protein>